<reference evidence="3" key="2">
    <citation type="submission" date="2015-07" db="EMBL/GenBank/DDBJ databases">
        <title>Plasmids, circular viruses and viroids from rat gut.</title>
        <authorList>
            <person name="Jorgensen T.J."/>
            <person name="Hansen M.A."/>
            <person name="Xu Z."/>
            <person name="Tabak M.A."/>
            <person name="Sorensen S.J."/>
            <person name="Hansen L.H."/>
        </authorList>
    </citation>
    <scope>NUCLEOTIDE SEQUENCE</scope>
    <source>
        <plasmid evidence="3">pRGRH0373</plasmid>
    </source>
</reference>
<dbReference type="AlphaFoldDB" id="A0A0H5PZ47"/>
<evidence type="ECO:0000259" key="2">
    <source>
        <dbReference type="Pfam" id="PF18106"/>
    </source>
</evidence>
<keyword evidence="3" id="KW-0614">Plasmid</keyword>
<sequence>MDNCVLYDWVSITSKIHSPQNLIDLLGFNDPAIVWEQVKGAKGYQDRLYWGSISIHYNGREDMGIWLEMSGQGCRNFETYGSGDYDSLFREVFDNPNEMNVTRLDVAFDDHTGILDQAIICDDSRNHEFISRFRQVDVHYSTGGDSVTFGDRSSDLLIRIYDKAAERGYTDGRHWVRVELQLRRERAFDFLRRGGDLGETFRGVLHNYLRYVDDPVSDDLNRWRWPMKSYWENLLQGVGKIQIFTNPGAEYNLYNLENFLFTQTAGAAFTYMQLKGPDDFIQRVKKSVVRLNPKYKDLIDFYGSKGYNIPTMPESVGYINA</sequence>
<dbReference type="Pfam" id="PF18106">
    <property type="entry name" value="Rol_Rep_N"/>
    <property type="match status" value="1"/>
</dbReference>
<geneLocation type="plasmid" evidence="3">
    <name>pRGRH0373</name>
</geneLocation>
<feature type="domain" description="Replication initiation protein-like C-terminal" evidence="1">
    <location>
        <begin position="99"/>
        <end position="260"/>
    </location>
</feature>
<accession>A0A0H5PZ47</accession>
<dbReference type="InterPro" id="IPR040819">
    <property type="entry name" value="Rol_Rep_N"/>
</dbReference>
<dbReference type="EMBL" id="LN853030">
    <property type="protein sequence ID" value="CRY94828.1"/>
    <property type="molecule type" value="Genomic_DNA"/>
</dbReference>
<name>A0A0H5PZ47_9ZZZZ</name>
<proteinExistence type="predicted"/>
<feature type="domain" description="Rolling Circle replication initiation protein N-terminal" evidence="2">
    <location>
        <begin position="5"/>
        <end position="81"/>
    </location>
</feature>
<reference evidence="3" key="1">
    <citation type="submission" date="2015-06" db="EMBL/GenBank/DDBJ databases">
        <authorList>
            <person name="Joergensen T."/>
        </authorList>
    </citation>
    <scope>NUCLEOTIDE SEQUENCE</scope>
    <source>
        <plasmid evidence="3">pRGRH0373</plasmid>
    </source>
</reference>
<protein>
    <submittedName>
        <fullName evidence="3">Uncharacterized protein</fullName>
    </submittedName>
</protein>
<organism evidence="3">
    <name type="scientific">uncultured prokaryote</name>
    <dbReference type="NCBI Taxonomy" id="198431"/>
    <lineage>
        <taxon>unclassified sequences</taxon>
        <taxon>environmental samples</taxon>
    </lineage>
</organism>
<dbReference type="InterPro" id="IPR003491">
    <property type="entry name" value="REP-like_C"/>
</dbReference>
<dbReference type="Pfam" id="PF02486">
    <property type="entry name" value="Rep_trans"/>
    <property type="match status" value="1"/>
</dbReference>
<evidence type="ECO:0000313" key="3">
    <source>
        <dbReference type="EMBL" id="CRY94828.1"/>
    </source>
</evidence>
<evidence type="ECO:0000259" key="1">
    <source>
        <dbReference type="Pfam" id="PF02486"/>
    </source>
</evidence>